<evidence type="ECO:0000313" key="2">
    <source>
        <dbReference type="Proteomes" id="UP000828390"/>
    </source>
</evidence>
<dbReference type="Proteomes" id="UP000828390">
    <property type="component" value="Unassembled WGS sequence"/>
</dbReference>
<evidence type="ECO:0000313" key="1">
    <source>
        <dbReference type="EMBL" id="KAH3717096.1"/>
    </source>
</evidence>
<protein>
    <submittedName>
        <fullName evidence="1">Uncharacterized protein</fullName>
    </submittedName>
</protein>
<name>A0A9D4HHL9_DREPO</name>
<accession>A0A9D4HHL9</accession>
<gene>
    <name evidence="1" type="ORF">DPMN_059874</name>
</gene>
<organism evidence="1 2">
    <name type="scientific">Dreissena polymorpha</name>
    <name type="common">Zebra mussel</name>
    <name type="synonym">Mytilus polymorpha</name>
    <dbReference type="NCBI Taxonomy" id="45954"/>
    <lineage>
        <taxon>Eukaryota</taxon>
        <taxon>Metazoa</taxon>
        <taxon>Spiralia</taxon>
        <taxon>Lophotrochozoa</taxon>
        <taxon>Mollusca</taxon>
        <taxon>Bivalvia</taxon>
        <taxon>Autobranchia</taxon>
        <taxon>Heteroconchia</taxon>
        <taxon>Euheterodonta</taxon>
        <taxon>Imparidentia</taxon>
        <taxon>Neoheterodontei</taxon>
        <taxon>Myida</taxon>
        <taxon>Dreissenoidea</taxon>
        <taxon>Dreissenidae</taxon>
        <taxon>Dreissena</taxon>
    </lineage>
</organism>
<sequence length="77" mass="8881">MDLNAVKQKETQHKRTVSAKHKLMDIDAAQRVRADEQNKSVKNTDKPILTRQEVNKHNRKTKSGIHTDKLILTQHDA</sequence>
<dbReference type="AlphaFoldDB" id="A0A9D4HHL9"/>
<dbReference type="EMBL" id="JAIWYP010000013">
    <property type="protein sequence ID" value="KAH3717096.1"/>
    <property type="molecule type" value="Genomic_DNA"/>
</dbReference>
<reference evidence="1" key="2">
    <citation type="submission" date="2020-11" db="EMBL/GenBank/DDBJ databases">
        <authorList>
            <person name="McCartney M.A."/>
            <person name="Auch B."/>
            <person name="Kono T."/>
            <person name="Mallez S."/>
            <person name="Becker A."/>
            <person name="Gohl D.M."/>
            <person name="Silverstein K.A.T."/>
            <person name="Koren S."/>
            <person name="Bechman K.B."/>
            <person name="Herman A."/>
            <person name="Abrahante J.E."/>
            <person name="Garbe J."/>
        </authorList>
    </citation>
    <scope>NUCLEOTIDE SEQUENCE</scope>
    <source>
        <strain evidence="1">Duluth1</strain>
        <tissue evidence="1">Whole animal</tissue>
    </source>
</reference>
<comment type="caution">
    <text evidence="1">The sequence shown here is derived from an EMBL/GenBank/DDBJ whole genome shotgun (WGS) entry which is preliminary data.</text>
</comment>
<proteinExistence type="predicted"/>
<keyword evidence="2" id="KW-1185">Reference proteome</keyword>
<reference evidence="1" key="1">
    <citation type="journal article" date="2019" name="bioRxiv">
        <title>The Genome of the Zebra Mussel, Dreissena polymorpha: A Resource for Invasive Species Research.</title>
        <authorList>
            <person name="McCartney M.A."/>
            <person name="Auch B."/>
            <person name="Kono T."/>
            <person name="Mallez S."/>
            <person name="Zhang Y."/>
            <person name="Obille A."/>
            <person name="Becker A."/>
            <person name="Abrahante J.E."/>
            <person name="Garbe J."/>
            <person name="Badalamenti J.P."/>
            <person name="Herman A."/>
            <person name="Mangelson H."/>
            <person name="Liachko I."/>
            <person name="Sullivan S."/>
            <person name="Sone E.D."/>
            <person name="Koren S."/>
            <person name="Silverstein K.A.T."/>
            <person name="Beckman K.B."/>
            <person name="Gohl D.M."/>
        </authorList>
    </citation>
    <scope>NUCLEOTIDE SEQUENCE</scope>
    <source>
        <strain evidence="1">Duluth1</strain>
        <tissue evidence="1">Whole animal</tissue>
    </source>
</reference>